<name>A0A1M6PC17_PARC5</name>
<organism evidence="2 3">
    <name type="scientific">Paramaledivibacter caminithermalis (strain DSM 15212 / CIP 107654 / DViRD3)</name>
    <name type="common">Clostridium caminithermale</name>
    <dbReference type="NCBI Taxonomy" id="1121301"/>
    <lineage>
        <taxon>Bacteria</taxon>
        <taxon>Bacillati</taxon>
        <taxon>Bacillota</taxon>
        <taxon>Clostridia</taxon>
        <taxon>Peptostreptococcales</taxon>
        <taxon>Caminicellaceae</taxon>
        <taxon>Paramaledivibacter</taxon>
    </lineage>
</organism>
<dbReference type="AlphaFoldDB" id="A0A1M6PC17"/>
<gene>
    <name evidence="2" type="ORF">SAMN02745912_02092</name>
</gene>
<dbReference type="Proteomes" id="UP000184465">
    <property type="component" value="Unassembled WGS sequence"/>
</dbReference>
<evidence type="ECO:0000256" key="1">
    <source>
        <dbReference type="SAM" id="Phobius"/>
    </source>
</evidence>
<dbReference type="EMBL" id="FRAG01000023">
    <property type="protein sequence ID" value="SHK05488.1"/>
    <property type="molecule type" value="Genomic_DNA"/>
</dbReference>
<sequence length="46" mass="5310">MNILKKKFIFNKAAIGLFVFVYMIKYINIKKGIYTLKSNVVKGVLV</sequence>
<reference evidence="2 3" key="1">
    <citation type="submission" date="2016-11" db="EMBL/GenBank/DDBJ databases">
        <authorList>
            <person name="Jaros S."/>
            <person name="Januszkiewicz K."/>
            <person name="Wedrychowicz H."/>
        </authorList>
    </citation>
    <scope>NUCLEOTIDE SEQUENCE [LARGE SCALE GENOMIC DNA]</scope>
    <source>
        <strain evidence="2 3">DSM 15212</strain>
    </source>
</reference>
<evidence type="ECO:0000313" key="3">
    <source>
        <dbReference type="Proteomes" id="UP000184465"/>
    </source>
</evidence>
<feature type="transmembrane region" description="Helical" evidence="1">
    <location>
        <begin position="9"/>
        <end position="27"/>
    </location>
</feature>
<keyword evidence="3" id="KW-1185">Reference proteome</keyword>
<dbReference type="STRING" id="1121301.SAMN02745912_02092"/>
<proteinExistence type="predicted"/>
<evidence type="ECO:0000313" key="2">
    <source>
        <dbReference type="EMBL" id="SHK05488.1"/>
    </source>
</evidence>
<keyword evidence="1" id="KW-0812">Transmembrane</keyword>
<accession>A0A1M6PC17</accession>
<keyword evidence="1" id="KW-1133">Transmembrane helix</keyword>
<protein>
    <submittedName>
        <fullName evidence="2">Uncharacterized protein</fullName>
    </submittedName>
</protein>
<keyword evidence="1" id="KW-0472">Membrane</keyword>